<protein>
    <submittedName>
        <fullName evidence="2">Alkaline phosphatase family protein</fullName>
    </submittedName>
</protein>
<dbReference type="Proteomes" id="UP000285820">
    <property type="component" value="Unassembled WGS sequence"/>
</dbReference>
<evidence type="ECO:0000313" key="3">
    <source>
        <dbReference type="Proteomes" id="UP000266391"/>
    </source>
</evidence>
<dbReference type="PANTHER" id="PTHR10151">
    <property type="entry name" value="ECTONUCLEOTIDE PYROPHOSPHATASE/PHOSPHODIESTERASE"/>
    <property type="match status" value="1"/>
</dbReference>
<evidence type="ECO:0000313" key="2">
    <source>
        <dbReference type="EMBL" id="RHD06537.1"/>
    </source>
</evidence>
<organism evidence="2 3">
    <name type="scientific">Roseburia inulinivorans</name>
    <dbReference type="NCBI Taxonomy" id="360807"/>
    <lineage>
        <taxon>Bacteria</taxon>
        <taxon>Bacillati</taxon>
        <taxon>Bacillota</taxon>
        <taxon>Clostridia</taxon>
        <taxon>Lachnospirales</taxon>
        <taxon>Lachnospiraceae</taxon>
        <taxon>Roseburia</taxon>
    </lineage>
</organism>
<dbReference type="EMBL" id="QRUN01000004">
    <property type="protein sequence ID" value="RGR69961.1"/>
    <property type="molecule type" value="Genomic_DNA"/>
</dbReference>
<dbReference type="PANTHER" id="PTHR10151:SF120">
    <property type="entry name" value="BIS(5'-ADENOSYL)-TRIPHOSPHATASE"/>
    <property type="match status" value="1"/>
</dbReference>
<dbReference type="EMBL" id="QSIQ01000001">
    <property type="protein sequence ID" value="RHD06537.1"/>
    <property type="molecule type" value="Genomic_DNA"/>
</dbReference>
<name>A0A396AHA4_9FIRM</name>
<dbReference type="GO" id="GO:0016787">
    <property type="term" value="F:hydrolase activity"/>
    <property type="evidence" value="ECO:0007669"/>
    <property type="project" value="UniProtKB-ARBA"/>
</dbReference>
<dbReference type="AlphaFoldDB" id="A0A396AHA4"/>
<evidence type="ECO:0000313" key="4">
    <source>
        <dbReference type="Proteomes" id="UP000285820"/>
    </source>
</evidence>
<dbReference type="InterPro" id="IPR017850">
    <property type="entry name" value="Alkaline_phosphatase_core_sf"/>
</dbReference>
<sequence>MMSKIIVISSDAMVGEDLEYFKTLPNYKKYIAGGAEIKNVSSIYPSVTFPAHVTMMTGLYPDKHGVFSNMQLIPGSDPTPWQWNYDFIHGTDIFRVAKAAGKTTAAVLWPVTAFNPSIDYHIADYWAQGVDDTNEKAFARAGANEEVLEIIRKNEYLFKGVEREHPQRDEFGIACAADIVRKFAPDLLLVHPANIDAVRHENGVFGPHLMPAIDALDRWLGMICEAAEEAGTLQDTDIFIVSDHGQQEVRRNIEINVLLQEHGFIRLAEDGSIADWDAYCLSNGMSALIFLKDKTDKALYDRVYQLLKDLLKEEVYGFSRVYTEEEARKEEHFGGEFSFVLETDGYTAFGDYYTRPLIRELTNSDYRFGKATHGYLPQNGPQPILLAKGPDIKNGVELSGNHIVNEAPTYAKIFGLEIPGADGKPIIEILK</sequence>
<reference evidence="3 4" key="1">
    <citation type="submission" date="2018-08" db="EMBL/GenBank/DDBJ databases">
        <title>A genome reference for cultivated species of the human gut microbiota.</title>
        <authorList>
            <person name="Zou Y."/>
            <person name="Xue W."/>
            <person name="Luo G."/>
        </authorList>
    </citation>
    <scope>NUCLEOTIDE SEQUENCE [LARGE SCALE GENOMIC DNA]</scope>
    <source>
        <strain evidence="1 4">AF24-4</strain>
        <strain evidence="2 3">AM32-8LB</strain>
    </source>
</reference>
<dbReference type="Proteomes" id="UP000266391">
    <property type="component" value="Unassembled WGS sequence"/>
</dbReference>
<dbReference type="SUPFAM" id="SSF53649">
    <property type="entry name" value="Alkaline phosphatase-like"/>
    <property type="match status" value="1"/>
</dbReference>
<evidence type="ECO:0000313" key="1">
    <source>
        <dbReference type="EMBL" id="RGR69961.1"/>
    </source>
</evidence>
<gene>
    <name evidence="2" type="ORF">DW813_01315</name>
    <name evidence="1" type="ORF">DWY29_04545</name>
</gene>
<dbReference type="Pfam" id="PF01663">
    <property type="entry name" value="Phosphodiest"/>
    <property type="match status" value="1"/>
</dbReference>
<dbReference type="Gene3D" id="3.40.720.10">
    <property type="entry name" value="Alkaline Phosphatase, subunit A"/>
    <property type="match status" value="1"/>
</dbReference>
<comment type="caution">
    <text evidence="2">The sequence shown here is derived from an EMBL/GenBank/DDBJ whole genome shotgun (WGS) entry which is preliminary data.</text>
</comment>
<proteinExistence type="predicted"/>
<dbReference type="InterPro" id="IPR002591">
    <property type="entry name" value="Phosphodiest/P_Trfase"/>
</dbReference>
<dbReference type="CDD" id="cd16018">
    <property type="entry name" value="Enpp"/>
    <property type="match status" value="1"/>
</dbReference>
<accession>A0A396AHA4</accession>